<dbReference type="STRING" id="200324.A0A2N5VT62"/>
<gene>
    <name evidence="1" type="ORF">PCANC_11321</name>
</gene>
<proteinExistence type="predicted"/>
<dbReference type="CDD" id="cd00303">
    <property type="entry name" value="retropepsin_like"/>
    <property type="match status" value="1"/>
</dbReference>
<dbReference type="AlphaFoldDB" id="A0A2N5VT62"/>
<dbReference type="Proteomes" id="UP000235388">
    <property type="component" value="Unassembled WGS sequence"/>
</dbReference>
<dbReference type="OrthoDB" id="2507121at2759"/>
<reference evidence="1 2" key="1">
    <citation type="submission" date="2017-11" db="EMBL/GenBank/DDBJ databases">
        <title>De novo assembly and phasing of dikaryotic genomes from two isolates of Puccinia coronata f. sp. avenae, the causal agent of oat crown rust.</title>
        <authorList>
            <person name="Miller M.E."/>
            <person name="Zhang Y."/>
            <person name="Omidvar V."/>
            <person name="Sperschneider J."/>
            <person name="Schwessinger B."/>
            <person name="Raley C."/>
            <person name="Palmer J.M."/>
            <person name="Garnica D."/>
            <person name="Upadhyaya N."/>
            <person name="Rathjen J."/>
            <person name="Taylor J.M."/>
            <person name="Park R.F."/>
            <person name="Dodds P.N."/>
            <person name="Hirsch C.D."/>
            <person name="Kianian S.F."/>
            <person name="Figueroa M."/>
        </authorList>
    </citation>
    <scope>NUCLEOTIDE SEQUENCE [LARGE SCALE GENOMIC DNA]</scope>
    <source>
        <strain evidence="1">12NC29</strain>
    </source>
</reference>
<evidence type="ECO:0000313" key="1">
    <source>
        <dbReference type="EMBL" id="PLW53151.1"/>
    </source>
</evidence>
<protein>
    <submittedName>
        <fullName evidence="1">Uncharacterized protein</fullName>
    </submittedName>
</protein>
<dbReference type="EMBL" id="PGCJ01000067">
    <property type="protein sequence ID" value="PLW53151.1"/>
    <property type="molecule type" value="Genomic_DNA"/>
</dbReference>
<evidence type="ECO:0000313" key="2">
    <source>
        <dbReference type="Proteomes" id="UP000235388"/>
    </source>
</evidence>
<comment type="caution">
    <text evidence="1">The sequence shown here is derived from an EMBL/GenBank/DDBJ whole genome shotgun (WGS) entry which is preliminary data.</text>
</comment>
<name>A0A2N5VT62_9BASI</name>
<sequence>MLTYGTPWGVPPPLPWCLPISVPNCTRATHLNPPPSPLFLLDLGATHDVISKAYALTNGLNEYTKPASRLITGFNGSRSTSGGEIDLILDNNIPPTRFIFTRLKDSYNGILGMPWIATLPALTGRTRVFDQSSNTRVRPVIGQTLSDRSAHQLVGQACPTSAWLFLSDQSGILLDRYLPIRSGWSTGAHRSDQPGRPVCTGQISLIDRYLPIGSAWSTSELVDQGCPTGSLVERGVRPVFWLNIGGCTGRTALFDRCLFNRCVFYIPVDQTDLTGTDWSTSLI</sequence>
<dbReference type="Gene3D" id="2.40.70.10">
    <property type="entry name" value="Acid Proteases"/>
    <property type="match status" value="1"/>
</dbReference>
<organism evidence="1 2">
    <name type="scientific">Puccinia coronata f. sp. avenae</name>
    <dbReference type="NCBI Taxonomy" id="200324"/>
    <lineage>
        <taxon>Eukaryota</taxon>
        <taxon>Fungi</taxon>
        <taxon>Dikarya</taxon>
        <taxon>Basidiomycota</taxon>
        <taxon>Pucciniomycotina</taxon>
        <taxon>Pucciniomycetes</taxon>
        <taxon>Pucciniales</taxon>
        <taxon>Pucciniaceae</taxon>
        <taxon>Puccinia</taxon>
    </lineage>
</organism>
<dbReference type="InterPro" id="IPR021109">
    <property type="entry name" value="Peptidase_aspartic_dom_sf"/>
</dbReference>
<keyword evidence="2" id="KW-1185">Reference proteome</keyword>
<accession>A0A2N5VT62</accession>